<dbReference type="AlphaFoldDB" id="A0A7W7FVY2"/>
<feature type="transmembrane region" description="Helical" evidence="2">
    <location>
        <begin position="54"/>
        <end position="74"/>
    </location>
</feature>
<feature type="region of interest" description="Disordered" evidence="1">
    <location>
        <begin position="192"/>
        <end position="212"/>
    </location>
</feature>
<keyword evidence="2" id="KW-0472">Membrane</keyword>
<gene>
    <name evidence="3" type="ORF">HNR67_005593</name>
</gene>
<evidence type="ECO:0008006" key="5">
    <source>
        <dbReference type="Google" id="ProtNLM"/>
    </source>
</evidence>
<accession>A0A7W7FVY2</accession>
<name>A0A7W7FVY2_9PSEU</name>
<evidence type="ECO:0000256" key="1">
    <source>
        <dbReference type="SAM" id="MobiDB-lite"/>
    </source>
</evidence>
<dbReference type="RefSeq" id="WP_246492611.1">
    <property type="nucleotide sequence ID" value="NZ_BAAAUI010000001.1"/>
</dbReference>
<evidence type="ECO:0000313" key="4">
    <source>
        <dbReference type="Proteomes" id="UP000533598"/>
    </source>
</evidence>
<sequence length="288" mass="31313">MNPHHTNATTVVETVERIRRQVDVLLWTGIVLGLLFTMANVQHFAAAGAPAFSLVWWAAWLLDPMVSLVLIAILRAEQITARHQVAVGPWVRRAKWATLAATYAMNTWTAWAGDTWGPVLLHSVPVMVVFLAAEALTDLNDKLTQASAQAFTTTTNTPFTDTPPTPFTNPAAPSVNTTSNTSTSVAAAVHEHHAGDVREPARSHERGRSRQKTGTVRITFDDYLNTARRERTPDTVVTPAWVREVTSCSRGLSSRLAATLLTEPAPPPTAPMLNGARTELVNAGEVRS</sequence>
<dbReference type="Proteomes" id="UP000533598">
    <property type="component" value="Unassembled WGS sequence"/>
</dbReference>
<dbReference type="EMBL" id="JACHMH010000001">
    <property type="protein sequence ID" value="MBB4679475.1"/>
    <property type="molecule type" value="Genomic_DNA"/>
</dbReference>
<keyword evidence="4" id="KW-1185">Reference proteome</keyword>
<keyword evidence="2" id="KW-1133">Transmembrane helix</keyword>
<evidence type="ECO:0000313" key="3">
    <source>
        <dbReference type="EMBL" id="MBB4679475.1"/>
    </source>
</evidence>
<protein>
    <recommendedName>
        <fullName evidence="5">DUF2637 domain-containing protein</fullName>
    </recommendedName>
</protein>
<feature type="transmembrane region" description="Helical" evidence="2">
    <location>
        <begin position="24"/>
        <end position="42"/>
    </location>
</feature>
<proteinExistence type="predicted"/>
<feature type="compositionally biased region" description="Basic and acidic residues" evidence="1">
    <location>
        <begin position="192"/>
        <end position="208"/>
    </location>
</feature>
<comment type="caution">
    <text evidence="3">The sequence shown here is derived from an EMBL/GenBank/DDBJ whole genome shotgun (WGS) entry which is preliminary data.</text>
</comment>
<reference evidence="3 4" key="1">
    <citation type="submission" date="2020-08" db="EMBL/GenBank/DDBJ databases">
        <title>Sequencing the genomes of 1000 actinobacteria strains.</title>
        <authorList>
            <person name="Klenk H.-P."/>
        </authorList>
    </citation>
    <scope>NUCLEOTIDE SEQUENCE [LARGE SCALE GENOMIC DNA]</scope>
    <source>
        <strain evidence="3 4">DSM 44230</strain>
    </source>
</reference>
<organism evidence="3 4">
    <name type="scientific">Crossiella cryophila</name>
    <dbReference type="NCBI Taxonomy" id="43355"/>
    <lineage>
        <taxon>Bacteria</taxon>
        <taxon>Bacillati</taxon>
        <taxon>Actinomycetota</taxon>
        <taxon>Actinomycetes</taxon>
        <taxon>Pseudonocardiales</taxon>
        <taxon>Pseudonocardiaceae</taxon>
        <taxon>Crossiella</taxon>
    </lineage>
</organism>
<keyword evidence="2" id="KW-0812">Transmembrane</keyword>
<evidence type="ECO:0000256" key="2">
    <source>
        <dbReference type="SAM" id="Phobius"/>
    </source>
</evidence>